<name>A0A4P9WNW4_9FUNG</name>
<keyword evidence="3" id="KW-1185">Reference proteome</keyword>
<dbReference type="EMBL" id="KZ993981">
    <property type="protein sequence ID" value="RKO94182.1"/>
    <property type="molecule type" value="Genomic_DNA"/>
</dbReference>
<gene>
    <name evidence="2" type="ORF">BDK51DRAFT_29791</name>
</gene>
<organism evidence="2 3">
    <name type="scientific">Blyttiomyces helicus</name>
    <dbReference type="NCBI Taxonomy" id="388810"/>
    <lineage>
        <taxon>Eukaryota</taxon>
        <taxon>Fungi</taxon>
        <taxon>Fungi incertae sedis</taxon>
        <taxon>Chytridiomycota</taxon>
        <taxon>Chytridiomycota incertae sedis</taxon>
        <taxon>Chytridiomycetes</taxon>
        <taxon>Chytridiomycetes incertae sedis</taxon>
        <taxon>Blyttiomyces</taxon>
    </lineage>
</organism>
<evidence type="ECO:0000256" key="1">
    <source>
        <dbReference type="SAM" id="Phobius"/>
    </source>
</evidence>
<evidence type="ECO:0000313" key="3">
    <source>
        <dbReference type="Proteomes" id="UP000269721"/>
    </source>
</evidence>
<dbReference type="Proteomes" id="UP000269721">
    <property type="component" value="Unassembled WGS sequence"/>
</dbReference>
<protein>
    <submittedName>
        <fullName evidence="2">Uncharacterized protein</fullName>
    </submittedName>
</protein>
<reference evidence="3" key="1">
    <citation type="journal article" date="2018" name="Nat. Microbiol.">
        <title>Leveraging single-cell genomics to expand the fungal tree of life.</title>
        <authorList>
            <person name="Ahrendt S.R."/>
            <person name="Quandt C.A."/>
            <person name="Ciobanu D."/>
            <person name="Clum A."/>
            <person name="Salamov A."/>
            <person name="Andreopoulos B."/>
            <person name="Cheng J.F."/>
            <person name="Woyke T."/>
            <person name="Pelin A."/>
            <person name="Henrissat B."/>
            <person name="Reynolds N.K."/>
            <person name="Benny G.L."/>
            <person name="Smith M.E."/>
            <person name="James T.Y."/>
            <person name="Grigoriev I.V."/>
        </authorList>
    </citation>
    <scope>NUCLEOTIDE SEQUENCE [LARGE SCALE GENOMIC DNA]</scope>
</reference>
<keyword evidence="1" id="KW-0812">Transmembrane</keyword>
<keyword evidence="1" id="KW-0472">Membrane</keyword>
<keyword evidence="1" id="KW-1133">Transmembrane helix</keyword>
<evidence type="ECO:0000313" key="2">
    <source>
        <dbReference type="EMBL" id="RKO94182.1"/>
    </source>
</evidence>
<sequence>MYTIKAACLAWDLQYLKAYMLVLATFYHVVMAMSDIPLIIKLSRPAAIEIGGGLSTLNKAYPRTLKSFGDIDQHLAHNALPRYLGSVLLATFSSPMHVRLPQDYRYPTGNNRLCVENASGTRDGQRARHDLCIILGSYLDTNSLP</sequence>
<proteinExistence type="predicted"/>
<feature type="transmembrane region" description="Helical" evidence="1">
    <location>
        <begin position="19"/>
        <end position="40"/>
    </location>
</feature>
<accession>A0A4P9WNW4</accession>
<dbReference type="AlphaFoldDB" id="A0A4P9WNW4"/>